<protein>
    <submittedName>
        <fullName evidence="11">Uncharacterized protein LOC115628717 isoform X1</fullName>
    </submittedName>
</protein>
<keyword evidence="5 7" id="KW-0040">ANK repeat</keyword>
<dbReference type="SUPFAM" id="SSF48403">
    <property type="entry name" value="Ankyrin repeat"/>
    <property type="match status" value="1"/>
</dbReference>
<feature type="region of interest" description="Disordered" evidence="8">
    <location>
        <begin position="489"/>
        <end position="508"/>
    </location>
</feature>
<evidence type="ECO:0000256" key="4">
    <source>
        <dbReference type="ARBA" id="ARBA00022824"/>
    </source>
</evidence>
<dbReference type="AlphaFoldDB" id="A0A6J2TZY9"/>
<dbReference type="GO" id="GO:0051301">
    <property type="term" value="P:cell division"/>
    <property type="evidence" value="ECO:0007669"/>
    <property type="project" value="UniProtKB-KW"/>
</dbReference>
<feature type="region of interest" description="Disordered" evidence="8">
    <location>
        <begin position="1210"/>
        <end position="1237"/>
    </location>
</feature>
<dbReference type="RefSeq" id="XP_030380773.1">
    <property type="nucleotide sequence ID" value="XM_030524913.1"/>
</dbReference>
<evidence type="ECO:0000313" key="11">
    <source>
        <dbReference type="RefSeq" id="XP_030380773.1"/>
    </source>
</evidence>
<gene>
    <name evidence="11" type="primary">LOC115628717</name>
</gene>
<evidence type="ECO:0000256" key="8">
    <source>
        <dbReference type="SAM" id="MobiDB-lite"/>
    </source>
</evidence>
<evidence type="ECO:0000313" key="10">
    <source>
        <dbReference type="Proteomes" id="UP000504634"/>
    </source>
</evidence>
<dbReference type="OrthoDB" id="7446186at2759"/>
<feature type="region of interest" description="Disordered" evidence="8">
    <location>
        <begin position="1113"/>
        <end position="1137"/>
    </location>
</feature>
<organism evidence="10 11">
    <name type="scientific">Drosophila lebanonensis</name>
    <name type="common">Fruit fly</name>
    <name type="synonym">Scaptodrosophila lebanonensis</name>
    <dbReference type="NCBI Taxonomy" id="7225"/>
    <lineage>
        <taxon>Eukaryota</taxon>
        <taxon>Metazoa</taxon>
        <taxon>Ecdysozoa</taxon>
        <taxon>Arthropoda</taxon>
        <taxon>Hexapoda</taxon>
        <taxon>Insecta</taxon>
        <taxon>Pterygota</taxon>
        <taxon>Neoptera</taxon>
        <taxon>Endopterygota</taxon>
        <taxon>Diptera</taxon>
        <taxon>Brachycera</taxon>
        <taxon>Muscomorpha</taxon>
        <taxon>Ephydroidea</taxon>
        <taxon>Drosophilidae</taxon>
        <taxon>Scaptodrosophila</taxon>
    </lineage>
</organism>
<keyword evidence="4" id="KW-0256">Endoplasmic reticulum</keyword>
<evidence type="ECO:0000256" key="3">
    <source>
        <dbReference type="ARBA" id="ARBA00022618"/>
    </source>
</evidence>
<keyword evidence="3" id="KW-0132">Cell division</keyword>
<dbReference type="InterPro" id="IPR056237">
    <property type="entry name" value="ANKLE2_3rd"/>
</dbReference>
<dbReference type="GO" id="GO:0007399">
    <property type="term" value="P:nervous system development"/>
    <property type="evidence" value="ECO:0007669"/>
    <property type="project" value="UniProtKB-ARBA"/>
</dbReference>
<feature type="compositionally biased region" description="Low complexity" evidence="8">
    <location>
        <begin position="564"/>
        <end position="573"/>
    </location>
</feature>
<dbReference type="PROSITE" id="PS50297">
    <property type="entry name" value="ANK_REP_REGION"/>
    <property type="match status" value="1"/>
</dbReference>
<dbReference type="SMART" id="SM00248">
    <property type="entry name" value="ANK"/>
    <property type="match status" value="2"/>
</dbReference>
<reference evidence="11" key="1">
    <citation type="submission" date="2025-08" db="UniProtKB">
        <authorList>
            <consortium name="RefSeq"/>
        </authorList>
    </citation>
    <scope>IDENTIFICATION</scope>
    <source>
        <strain evidence="11">11010-0011.00</strain>
        <tissue evidence="11">Whole body</tissue>
    </source>
</reference>
<accession>A0A6J2TZY9</accession>
<evidence type="ECO:0000256" key="7">
    <source>
        <dbReference type="PROSITE-ProRule" id="PRU00023"/>
    </source>
</evidence>
<name>A0A6J2TZY9_DROLE</name>
<proteinExistence type="inferred from homology"/>
<feature type="region of interest" description="Disordered" evidence="8">
    <location>
        <begin position="465"/>
        <end position="484"/>
    </location>
</feature>
<dbReference type="Pfam" id="PF00023">
    <property type="entry name" value="Ank"/>
    <property type="match status" value="1"/>
</dbReference>
<dbReference type="Proteomes" id="UP000504634">
    <property type="component" value="Unplaced"/>
</dbReference>
<feature type="compositionally biased region" description="Polar residues" evidence="8">
    <location>
        <begin position="574"/>
        <end position="585"/>
    </location>
</feature>
<dbReference type="InterPro" id="IPR002110">
    <property type="entry name" value="Ankyrin_rpt"/>
</dbReference>
<keyword evidence="10" id="KW-1185">Reference proteome</keyword>
<dbReference type="GeneID" id="115628717"/>
<dbReference type="GO" id="GO:0005783">
    <property type="term" value="C:endoplasmic reticulum"/>
    <property type="evidence" value="ECO:0007669"/>
    <property type="project" value="UniProtKB-SubCell"/>
</dbReference>
<feature type="compositionally biased region" description="Polar residues" evidence="8">
    <location>
        <begin position="470"/>
        <end position="482"/>
    </location>
</feature>
<evidence type="ECO:0000256" key="2">
    <source>
        <dbReference type="ARBA" id="ARBA00007597"/>
    </source>
</evidence>
<dbReference type="PANTHER" id="PTHR12349">
    <property type="entry name" value="ANKYRIN REPEAT AND LEM DOMAIN-CONTAINING PROTEIN 2"/>
    <property type="match status" value="1"/>
</dbReference>
<feature type="compositionally biased region" description="Polar residues" evidence="8">
    <location>
        <begin position="1223"/>
        <end position="1237"/>
    </location>
</feature>
<evidence type="ECO:0000256" key="6">
    <source>
        <dbReference type="ARBA" id="ARBA00023306"/>
    </source>
</evidence>
<dbReference type="GO" id="GO:0051721">
    <property type="term" value="F:protein phosphatase 2A binding"/>
    <property type="evidence" value="ECO:0007669"/>
    <property type="project" value="TreeGrafter"/>
</dbReference>
<dbReference type="CTD" id="23141"/>
<comment type="similarity">
    <text evidence="2">Belongs to the ANKLE2 family.</text>
</comment>
<dbReference type="FunFam" id="1.25.40.20:FF:000072">
    <property type="entry name" value="Ankyrin repeat and LEM domain containing 2"/>
    <property type="match status" value="1"/>
</dbReference>
<evidence type="ECO:0000259" key="9">
    <source>
        <dbReference type="Pfam" id="PF24567"/>
    </source>
</evidence>
<feature type="region of interest" description="Disordered" evidence="8">
    <location>
        <begin position="542"/>
        <end position="585"/>
    </location>
</feature>
<feature type="repeat" description="ANK" evidence="7">
    <location>
        <begin position="336"/>
        <end position="356"/>
    </location>
</feature>
<feature type="domain" description="ANKLE2 third alpha/beta" evidence="9">
    <location>
        <begin position="400"/>
        <end position="470"/>
    </location>
</feature>
<feature type="compositionally biased region" description="Low complexity" evidence="8">
    <location>
        <begin position="140"/>
        <end position="160"/>
    </location>
</feature>
<comment type="subcellular location">
    <subcellularLocation>
        <location evidence="1">Endoplasmic reticulum</location>
    </subcellularLocation>
</comment>
<dbReference type="InterPro" id="IPR036770">
    <property type="entry name" value="Ankyrin_rpt-contain_sf"/>
</dbReference>
<dbReference type="PROSITE" id="PS50088">
    <property type="entry name" value="ANK_REPEAT"/>
    <property type="match status" value="1"/>
</dbReference>
<feature type="region of interest" description="Disordered" evidence="8">
    <location>
        <begin position="137"/>
        <end position="160"/>
    </location>
</feature>
<dbReference type="GO" id="GO:0031468">
    <property type="term" value="P:nuclear membrane reassembly"/>
    <property type="evidence" value="ECO:0007669"/>
    <property type="project" value="UniProtKB-ARBA"/>
</dbReference>
<dbReference type="Pfam" id="PF24567">
    <property type="entry name" value="ANKLE2_3rd"/>
    <property type="match status" value="2"/>
</dbReference>
<dbReference type="Gene3D" id="1.25.40.20">
    <property type="entry name" value="Ankyrin repeat-containing domain"/>
    <property type="match status" value="1"/>
</dbReference>
<evidence type="ECO:0000256" key="5">
    <source>
        <dbReference type="ARBA" id="ARBA00023043"/>
    </source>
</evidence>
<keyword evidence="6" id="KW-0131">Cell cycle</keyword>
<sequence length="1237" mass="135201">MSYFGVYIPPSKSGFEGNAAQCAGSIAAVNIKPALEMPSSGGTSIILTGDELNSTKYEDPDYPPDSPLWLIFTEKSKALDVLRHYKEARLREFPNREQAESYVQFGFESIQSLKRFGKTKPLSKPVQLATSIAASFKGTNNNNSSGSSSNNSSENIYSSSPTGMSSSTLAILSSSPTSSGFACLVGATSSGDNSSSSSSNNSIGATTSSVTARDILPSLNAERPPFRAPIKQELADFRKLIEAGNYERVKRIVWENPRFLISSGDTPTSLKEGYRYNAMHICAQSNQARVAELILKIISDPKFTQLYAGLKASEEMCAALNDNLLDYYLNIPDKGRGETPLHFAVKNGHVAVVEVLTSYPQCKSLYNKEHQLPKHIICQRAPNADPMVTKKIELLLNGPYYVPVLRAVGNELPPQVGQPFTPNEPPTLQCKSDDSEALSVSLTISALAGPMPRDQAQNFYRRWKTPPRLGSTQHSPLASSPYISPMKTPAKSIFNKSDGAANHSSPTGRRLLFSPLAAASPKLAHVDQQNGNHHLDEMLEEELGPLPNNDSGSGEEPCNDLEQLENNNNNNQQSIKQPFSLPSTPMRQTKSELFTAYRDICSSPIVGIQSPGSIPAAESTFNVSVSTFNDSFRERHIKNSDIEKGLEMVGRQLALQEDLEWREYWDFLDAFVNIASPEGLRQLENFFTEKSDQAWNFAQMHYYLDMVSEREKTGTLNTSSQAEFASASTTTSIPQVMTPYTCVEKSLQVFAKRITKTLINNIGNLVSINDTLLSELKRLKSLIVSFKDDARFMTVDFSKVHSRIAHLVASYIAHSQELTPEMSQQLHVMLDNLFKLHGDRREHLDCVCASMLQMLKQAPQVELPDALKTEELCAAAWDAEKCCPCQWDPNLSRKTSRRKRTESLRAQIAPVENSGAVLSAAAAAALRAAAPPSLAVVAPVPITNVWRGSSNSDDDDDDDSDDDAFFFDCSADQVLASDEDDEEVFMTPPQSLSPVPSSNNVEPPYELFIFGKEPTKRDLDVLNAIFHLDIVKEAHPRVFAWKAAMESFTPAEMDLFPSPKYVQKAHKPVFTPAALKAPNSSHSSANLSTDNGSSIVLSKHIFATPKLNAVVPRRSAATPTVPPKPLRLPRSTPPVITSGQLTLENGYVIEKSHTTETVPVPVTMSTDSTVAGGGGAAAAGGGGGLNFPSNISQPFQTPLNKVRGLFHKYRDPRPDYSPIGGDMSSSDAPIQSLNESF</sequence>
<dbReference type="PANTHER" id="PTHR12349:SF4">
    <property type="entry name" value="ANKYRIN REPEAT AND LEM DOMAIN-CONTAINING PROTEIN 2"/>
    <property type="match status" value="1"/>
</dbReference>
<evidence type="ECO:0000256" key="1">
    <source>
        <dbReference type="ARBA" id="ARBA00004240"/>
    </source>
</evidence>
<feature type="domain" description="ANKLE2 third alpha/beta" evidence="9">
    <location>
        <begin position="619"/>
        <end position="664"/>
    </location>
</feature>